<evidence type="ECO:0000313" key="2">
    <source>
        <dbReference type="EMBL" id="CAL8111071.1"/>
    </source>
</evidence>
<proteinExistence type="predicted"/>
<comment type="caution">
    <text evidence="2">The sequence shown here is derived from an EMBL/GenBank/DDBJ whole genome shotgun (WGS) entry which is preliminary data.</text>
</comment>
<dbReference type="Proteomes" id="UP001642540">
    <property type="component" value="Unassembled WGS sequence"/>
</dbReference>
<dbReference type="InterPro" id="IPR013783">
    <property type="entry name" value="Ig-like_fold"/>
</dbReference>
<organism evidence="2 3">
    <name type="scientific">Orchesella dallaii</name>
    <dbReference type="NCBI Taxonomy" id="48710"/>
    <lineage>
        <taxon>Eukaryota</taxon>
        <taxon>Metazoa</taxon>
        <taxon>Ecdysozoa</taxon>
        <taxon>Arthropoda</taxon>
        <taxon>Hexapoda</taxon>
        <taxon>Collembola</taxon>
        <taxon>Entomobryomorpha</taxon>
        <taxon>Entomobryoidea</taxon>
        <taxon>Orchesellidae</taxon>
        <taxon>Orchesellinae</taxon>
        <taxon>Orchesella</taxon>
    </lineage>
</organism>
<evidence type="ECO:0000259" key="1">
    <source>
        <dbReference type="PROSITE" id="PS50835"/>
    </source>
</evidence>
<sequence length="112" mass="11941">MNNNAATKSPDLPDVSLAWVYYNCALGAPKKDTNSAEASGLVIPPVALSLSPSGTLSEVSGLAGQSVRLACQLSHDSCGSIHSIKWYRADRRVYIFSESANISRAEDDLADR</sequence>
<dbReference type="SUPFAM" id="SSF48726">
    <property type="entry name" value="Immunoglobulin"/>
    <property type="match status" value="1"/>
</dbReference>
<accession>A0ABP1QZ18</accession>
<keyword evidence="3" id="KW-1185">Reference proteome</keyword>
<feature type="domain" description="Ig-like" evidence="1">
    <location>
        <begin position="44"/>
        <end position="112"/>
    </location>
</feature>
<evidence type="ECO:0000313" key="3">
    <source>
        <dbReference type="Proteomes" id="UP001642540"/>
    </source>
</evidence>
<protein>
    <recommendedName>
        <fullName evidence="1">Ig-like domain-containing protein</fullName>
    </recommendedName>
</protein>
<dbReference type="PROSITE" id="PS50835">
    <property type="entry name" value="IG_LIKE"/>
    <property type="match status" value="1"/>
</dbReference>
<dbReference type="InterPro" id="IPR036179">
    <property type="entry name" value="Ig-like_dom_sf"/>
</dbReference>
<gene>
    <name evidence="2" type="ORF">ODALV1_LOCUS14700</name>
</gene>
<dbReference type="InterPro" id="IPR007110">
    <property type="entry name" value="Ig-like_dom"/>
</dbReference>
<dbReference type="Gene3D" id="2.60.40.10">
    <property type="entry name" value="Immunoglobulins"/>
    <property type="match status" value="1"/>
</dbReference>
<reference evidence="2 3" key="1">
    <citation type="submission" date="2024-08" db="EMBL/GenBank/DDBJ databases">
        <authorList>
            <person name="Cucini C."/>
            <person name="Frati F."/>
        </authorList>
    </citation>
    <scope>NUCLEOTIDE SEQUENCE [LARGE SCALE GENOMIC DNA]</scope>
</reference>
<name>A0ABP1QZ18_9HEXA</name>
<dbReference type="EMBL" id="CAXLJM020000046">
    <property type="protein sequence ID" value="CAL8111071.1"/>
    <property type="molecule type" value="Genomic_DNA"/>
</dbReference>